<reference evidence="2 3" key="1">
    <citation type="submission" date="2015-07" db="EMBL/GenBank/DDBJ databases">
        <title>Comparative genomics of the Sigatoka disease complex on banana suggests a link between parallel evolutionary changes in Pseudocercospora fijiensis and Pseudocercospora eumusae and increased virulence on the banana host.</title>
        <authorList>
            <person name="Chang T.-C."/>
            <person name="Salvucci A."/>
            <person name="Crous P.W."/>
            <person name="Stergiopoulos I."/>
        </authorList>
    </citation>
    <scope>NUCLEOTIDE SEQUENCE [LARGE SCALE GENOMIC DNA]</scope>
    <source>
        <strain evidence="2 3">CBS 114824</strain>
    </source>
</reference>
<organism evidence="2 3">
    <name type="scientific">Pseudocercospora eumusae</name>
    <dbReference type="NCBI Taxonomy" id="321146"/>
    <lineage>
        <taxon>Eukaryota</taxon>
        <taxon>Fungi</taxon>
        <taxon>Dikarya</taxon>
        <taxon>Ascomycota</taxon>
        <taxon>Pezizomycotina</taxon>
        <taxon>Dothideomycetes</taxon>
        <taxon>Dothideomycetidae</taxon>
        <taxon>Mycosphaerellales</taxon>
        <taxon>Mycosphaerellaceae</taxon>
        <taxon>Pseudocercospora</taxon>
    </lineage>
</organism>
<keyword evidence="3" id="KW-1185">Reference proteome</keyword>
<sequence length="233" mass="26550">MSFTFTFTFGFDLRSAINGDPHQPNFQYDASCWTRFRGSIEQAHQRAPMCDYTLWQYSTVFFSRLDTTRYAPVVRNRARDCCIMSVNSSSSGNDTRIRARIVNTIRAALREFGVMRIDLWYLSESGEKIEATIPDVVGVGLKFAAMTRKVEEETRRAGEKRARLEQSWAAREDEEQRVRAERDKMGLELVAGAYVEDRHSNDSRSPLGYANEEGCDGEKSVGRADMAENQARA</sequence>
<feature type="region of interest" description="Disordered" evidence="1">
    <location>
        <begin position="196"/>
        <end position="233"/>
    </location>
</feature>
<dbReference type="Proteomes" id="UP000070133">
    <property type="component" value="Unassembled WGS sequence"/>
</dbReference>
<dbReference type="AlphaFoldDB" id="A0A139H0U2"/>
<name>A0A139H0U2_9PEZI</name>
<protein>
    <submittedName>
        <fullName evidence="2">Uncharacterized protein</fullName>
    </submittedName>
</protein>
<evidence type="ECO:0000256" key="1">
    <source>
        <dbReference type="SAM" id="MobiDB-lite"/>
    </source>
</evidence>
<accession>A0A139H0U2</accession>
<dbReference type="EMBL" id="LFZN01000190">
    <property type="protein sequence ID" value="KXS96021.1"/>
    <property type="molecule type" value="Genomic_DNA"/>
</dbReference>
<feature type="compositionally biased region" description="Basic and acidic residues" evidence="1">
    <location>
        <begin position="216"/>
        <end position="226"/>
    </location>
</feature>
<evidence type="ECO:0000313" key="3">
    <source>
        <dbReference type="Proteomes" id="UP000070133"/>
    </source>
</evidence>
<dbReference type="OrthoDB" id="10261637at2759"/>
<evidence type="ECO:0000313" key="2">
    <source>
        <dbReference type="EMBL" id="KXS96021.1"/>
    </source>
</evidence>
<proteinExistence type="predicted"/>
<comment type="caution">
    <text evidence="2">The sequence shown here is derived from an EMBL/GenBank/DDBJ whole genome shotgun (WGS) entry which is preliminary data.</text>
</comment>
<gene>
    <name evidence="2" type="ORF">AC578_3907</name>
</gene>